<dbReference type="FunFam" id="1.10.630.10:FF:000064">
    <property type="entry name" value="Cytochrome P450 monooxygenase"/>
    <property type="match status" value="1"/>
</dbReference>
<evidence type="ECO:0008006" key="11">
    <source>
        <dbReference type="Google" id="ProtNLM"/>
    </source>
</evidence>
<dbReference type="InterPro" id="IPR017972">
    <property type="entry name" value="Cyt_P450_CS"/>
</dbReference>
<keyword evidence="3 6" id="KW-0479">Metal-binding</keyword>
<dbReference type="InterPro" id="IPR002401">
    <property type="entry name" value="Cyt_P450_E_grp-I"/>
</dbReference>
<organism evidence="9 10">
    <name type="scientific">Triticum turgidum subsp. durum</name>
    <name type="common">Durum wheat</name>
    <name type="synonym">Triticum durum</name>
    <dbReference type="NCBI Taxonomy" id="4567"/>
    <lineage>
        <taxon>Eukaryota</taxon>
        <taxon>Viridiplantae</taxon>
        <taxon>Streptophyta</taxon>
        <taxon>Embryophyta</taxon>
        <taxon>Tracheophyta</taxon>
        <taxon>Spermatophyta</taxon>
        <taxon>Magnoliopsida</taxon>
        <taxon>Liliopsida</taxon>
        <taxon>Poales</taxon>
        <taxon>Poaceae</taxon>
        <taxon>BOP clade</taxon>
        <taxon>Pooideae</taxon>
        <taxon>Triticodae</taxon>
        <taxon>Triticeae</taxon>
        <taxon>Triticinae</taxon>
        <taxon>Triticum</taxon>
    </lineage>
</organism>
<name>A0A9R1PDX8_TRITD</name>
<dbReference type="OMA" id="MADMFIA"/>
<accession>A0A9R1PDX8</accession>
<evidence type="ECO:0000256" key="8">
    <source>
        <dbReference type="SAM" id="Phobius"/>
    </source>
</evidence>
<sequence>MQFELHPKAMDASHPYVLFLALLVIIPLAYFTLSARRQVGPRLPPGPWALPIIGHLHHMIGKLPHHRLCDLAQRHGPLMLLRLGGLPLVVASSAEAAHEVLRTHDIVFATRPISRTMKLIIVDGSEGLIFAPYGSAWRQLRKICTIELLSARRVQSFRGIREQEVQHLLQAVASTPSLLAVNLGTLLSSYVNDSTVRAMIGSRFKDRETFLRLMEEGIELFSRPGLPDLYPSSRLAMLVSRMPRRMKRQSQAMMAFMETIIQEHRVPRAACDKEEDLVDVLLRIQNQDDHLEFALTTDNIKAVMADMFIAGSETSATMLEWSMAELMKNPRVMQKVQEEVRRVLKGQATVTEESLRSLNYLHLVIKETLRLHPPVPLLLPRECRAPCQILGYDLPVGATVLVNVWAISRDSIHWERPEEFMPERFEVNNIDFKGADFEYTPFGAGRRMCPGMTFGLANMELALASLLYHFDWELPHGIAPADVDMTEALRAVSKRKDGLLVVPVVSVPI</sequence>
<evidence type="ECO:0000313" key="9">
    <source>
        <dbReference type="EMBL" id="VAH41030.1"/>
    </source>
</evidence>
<keyword evidence="2 8" id="KW-0812">Transmembrane</keyword>
<evidence type="ECO:0000313" key="10">
    <source>
        <dbReference type="Proteomes" id="UP000324705"/>
    </source>
</evidence>
<dbReference type="AlphaFoldDB" id="A0A9R1PDX8"/>
<evidence type="ECO:0000256" key="2">
    <source>
        <dbReference type="ARBA" id="ARBA00022692"/>
    </source>
</evidence>
<dbReference type="Pfam" id="PF00067">
    <property type="entry name" value="p450"/>
    <property type="match status" value="1"/>
</dbReference>
<comment type="similarity">
    <text evidence="1 7">Belongs to the cytochrome P450 family.</text>
</comment>
<evidence type="ECO:0000256" key="6">
    <source>
        <dbReference type="PIRSR" id="PIRSR602401-1"/>
    </source>
</evidence>
<keyword evidence="6 7" id="KW-0349">Heme</keyword>
<dbReference type="PRINTS" id="PR00463">
    <property type="entry name" value="EP450I"/>
</dbReference>
<dbReference type="SUPFAM" id="SSF48264">
    <property type="entry name" value="Cytochrome P450"/>
    <property type="match status" value="1"/>
</dbReference>
<protein>
    <recommendedName>
        <fullName evidence="11">Cytochrome P450</fullName>
    </recommendedName>
</protein>
<feature type="transmembrane region" description="Helical" evidence="8">
    <location>
        <begin position="16"/>
        <end position="33"/>
    </location>
</feature>
<dbReference type="GO" id="GO:0004497">
    <property type="term" value="F:monooxygenase activity"/>
    <property type="evidence" value="ECO:0007669"/>
    <property type="project" value="UniProtKB-KW"/>
</dbReference>
<proteinExistence type="inferred from homology"/>
<dbReference type="Proteomes" id="UP000324705">
    <property type="component" value="Chromosome 2B"/>
</dbReference>
<evidence type="ECO:0000256" key="3">
    <source>
        <dbReference type="ARBA" id="ARBA00022723"/>
    </source>
</evidence>
<comment type="cofactor">
    <cofactor evidence="6">
        <name>heme</name>
        <dbReference type="ChEBI" id="CHEBI:30413"/>
    </cofactor>
</comment>
<keyword evidence="7" id="KW-0560">Oxidoreductase</keyword>
<dbReference type="GO" id="GO:0020037">
    <property type="term" value="F:heme binding"/>
    <property type="evidence" value="ECO:0007669"/>
    <property type="project" value="InterPro"/>
</dbReference>
<dbReference type="GO" id="GO:0005506">
    <property type="term" value="F:iron ion binding"/>
    <property type="evidence" value="ECO:0007669"/>
    <property type="project" value="InterPro"/>
</dbReference>
<dbReference type="PANTHER" id="PTHR47955:SF21">
    <property type="entry name" value="OS06G0642300 PROTEIN"/>
    <property type="match status" value="1"/>
</dbReference>
<feature type="binding site" description="axial binding residue" evidence="6">
    <location>
        <position position="449"/>
    </location>
    <ligand>
        <name>heme</name>
        <dbReference type="ChEBI" id="CHEBI:30413"/>
    </ligand>
    <ligandPart>
        <name>Fe</name>
        <dbReference type="ChEBI" id="CHEBI:18248"/>
    </ligandPart>
</feature>
<evidence type="ECO:0000256" key="7">
    <source>
        <dbReference type="RuleBase" id="RU000461"/>
    </source>
</evidence>
<dbReference type="GO" id="GO:0016705">
    <property type="term" value="F:oxidoreductase activity, acting on paired donors, with incorporation or reduction of molecular oxygen"/>
    <property type="evidence" value="ECO:0007669"/>
    <property type="project" value="InterPro"/>
</dbReference>
<dbReference type="InterPro" id="IPR036396">
    <property type="entry name" value="Cyt_P450_sf"/>
</dbReference>
<dbReference type="PANTHER" id="PTHR47955">
    <property type="entry name" value="CYTOCHROME P450 FAMILY 71 PROTEIN"/>
    <property type="match status" value="1"/>
</dbReference>
<gene>
    <name evidence="9" type="ORF">TRITD_2Bv1G017030</name>
</gene>
<evidence type="ECO:0000256" key="1">
    <source>
        <dbReference type="ARBA" id="ARBA00010617"/>
    </source>
</evidence>
<dbReference type="InterPro" id="IPR001128">
    <property type="entry name" value="Cyt_P450"/>
</dbReference>
<dbReference type="EMBL" id="LT934114">
    <property type="protein sequence ID" value="VAH41030.1"/>
    <property type="molecule type" value="Genomic_DNA"/>
</dbReference>
<keyword evidence="10" id="KW-1185">Reference proteome</keyword>
<dbReference type="CDD" id="cd11072">
    <property type="entry name" value="CYP71-like"/>
    <property type="match status" value="1"/>
</dbReference>
<evidence type="ECO:0000256" key="4">
    <source>
        <dbReference type="ARBA" id="ARBA00022989"/>
    </source>
</evidence>
<keyword evidence="7" id="KW-0503">Monooxygenase</keyword>
<dbReference type="PROSITE" id="PS00086">
    <property type="entry name" value="CYTOCHROME_P450"/>
    <property type="match status" value="1"/>
</dbReference>
<dbReference type="Gene3D" id="1.10.630.10">
    <property type="entry name" value="Cytochrome P450"/>
    <property type="match status" value="1"/>
</dbReference>
<dbReference type="PRINTS" id="PR00385">
    <property type="entry name" value="P450"/>
</dbReference>
<keyword evidence="8" id="KW-0472">Membrane</keyword>
<reference evidence="9 10" key="1">
    <citation type="submission" date="2017-09" db="EMBL/GenBank/DDBJ databases">
        <authorList>
            <consortium name="International Durum Wheat Genome Sequencing Consortium (IDWGSC)"/>
            <person name="Milanesi L."/>
        </authorList>
    </citation>
    <scope>NUCLEOTIDE SEQUENCE [LARGE SCALE GENOMIC DNA]</scope>
    <source>
        <strain evidence="10">cv. Svevo</strain>
    </source>
</reference>
<keyword evidence="5 6" id="KW-0408">Iron</keyword>
<evidence type="ECO:0000256" key="5">
    <source>
        <dbReference type="ARBA" id="ARBA00023004"/>
    </source>
</evidence>
<dbReference type="Gramene" id="TRITD2Bv1G017030.1">
    <property type="protein sequence ID" value="TRITD2Bv1G017030.1"/>
    <property type="gene ID" value="TRITD2Bv1G017030"/>
</dbReference>
<keyword evidence="4 8" id="KW-1133">Transmembrane helix</keyword>